<name>A0AAP0S2U1_LIQFO</name>
<dbReference type="GO" id="GO:0034220">
    <property type="term" value="P:monoatomic ion transmembrane transport"/>
    <property type="evidence" value="ECO:0007669"/>
    <property type="project" value="UniProtKB-KW"/>
</dbReference>
<evidence type="ECO:0000256" key="3">
    <source>
        <dbReference type="ARBA" id="ARBA00022448"/>
    </source>
</evidence>
<comment type="subcellular location">
    <subcellularLocation>
        <location evidence="1">Membrane</location>
        <topology evidence="1">Multi-pass membrane protein</topology>
    </subcellularLocation>
</comment>
<keyword evidence="8" id="KW-0407">Ion channel</keyword>
<proteinExistence type="inferred from homology"/>
<evidence type="ECO:0000256" key="9">
    <source>
        <dbReference type="SAM" id="Phobius"/>
    </source>
</evidence>
<keyword evidence="3" id="KW-0813">Transport</keyword>
<feature type="transmembrane region" description="Helical" evidence="9">
    <location>
        <begin position="149"/>
        <end position="169"/>
    </location>
</feature>
<dbReference type="GO" id="GO:0016020">
    <property type="term" value="C:membrane"/>
    <property type="evidence" value="ECO:0007669"/>
    <property type="project" value="UniProtKB-SubCell"/>
</dbReference>
<keyword evidence="5 9" id="KW-1133">Transmembrane helix</keyword>
<reference evidence="10 11" key="1">
    <citation type="journal article" date="2024" name="Plant J.">
        <title>Genome sequences and population genomics reveal climatic adaptation and genomic divergence between two closely related sweetgum species.</title>
        <authorList>
            <person name="Xu W.Q."/>
            <person name="Ren C.Q."/>
            <person name="Zhang X.Y."/>
            <person name="Comes H.P."/>
            <person name="Liu X.H."/>
            <person name="Li Y.G."/>
            <person name="Kettle C.J."/>
            <person name="Jalonen R."/>
            <person name="Gaisberger H."/>
            <person name="Ma Y.Z."/>
            <person name="Qiu Y.X."/>
        </authorList>
    </citation>
    <scope>NUCLEOTIDE SEQUENCE [LARGE SCALE GENOMIC DNA]</scope>
    <source>
        <strain evidence="10">Hangzhou</strain>
    </source>
</reference>
<evidence type="ECO:0000256" key="8">
    <source>
        <dbReference type="ARBA" id="ARBA00023303"/>
    </source>
</evidence>
<accession>A0AAP0S2U1</accession>
<evidence type="ECO:0000256" key="5">
    <source>
        <dbReference type="ARBA" id="ARBA00022989"/>
    </source>
</evidence>
<dbReference type="GO" id="GO:0015743">
    <property type="term" value="P:malate transport"/>
    <property type="evidence" value="ECO:0007669"/>
    <property type="project" value="InterPro"/>
</dbReference>
<organism evidence="10 11">
    <name type="scientific">Liquidambar formosana</name>
    <name type="common">Formosan gum</name>
    <dbReference type="NCBI Taxonomy" id="63359"/>
    <lineage>
        <taxon>Eukaryota</taxon>
        <taxon>Viridiplantae</taxon>
        <taxon>Streptophyta</taxon>
        <taxon>Embryophyta</taxon>
        <taxon>Tracheophyta</taxon>
        <taxon>Spermatophyta</taxon>
        <taxon>Magnoliopsida</taxon>
        <taxon>eudicotyledons</taxon>
        <taxon>Gunneridae</taxon>
        <taxon>Pentapetalae</taxon>
        <taxon>Saxifragales</taxon>
        <taxon>Altingiaceae</taxon>
        <taxon>Liquidambar</taxon>
    </lineage>
</organism>
<evidence type="ECO:0000256" key="1">
    <source>
        <dbReference type="ARBA" id="ARBA00004141"/>
    </source>
</evidence>
<evidence type="ECO:0000256" key="7">
    <source>
        <dbReference type="ARBA" id="ARBA00023136"/>
    </source>
</evidence>
<evidence type="ECO:0000256" key="4">
    <source>
        <dbReference type="ARBA" id="ARBA00022692"/>
    </source>
</evidence>
<dbReference type="EMBL" id="JBBPBK010000002">
    <property type="protein sequence ID" value="KAK9289755.1"/>
    <property type="molecule type" value="Genomic_DNA"/>
</dbReference>
<feature type="transmembrane region" description="Helical" evidence="9">
    <location>
        <begin position="206"/>
        <end position="228"/>
    </location>
</feature>
<evidence type="ECO:0000256" key="2">
    <source>
        <dbReference type="ARBA" id="ARBA00007079"/>
    </source>
</evidence>
<evidence type="ECO:0008006" key="12">
    <source>
        <dbReference type="Google" id="ProtNLM"/>
    </source>
</evidence>
<keyword evidence="7 9" id="KW-0472">Membrane</keyword>
<keyword evidence="11" id="KW-1185">Reference proteome</keyword>
<protein>
    <recommendedName>
        <fullName evidence="12">Aluminum-activated malate transporter</fullName>
    </recommendedName>
</protein>
<feature type="transmembrane region" description="Helical" evidence="9">
    <location>
        <begin position="176"/>
        <end position="194"/>
    </location>
</feature>
<gene>
    <name evidence="10" type="ORF">L1049_007914</name>
</gene>
<dbReference type="AlphaFoldDB" id="A0AAP0S2U1"/>
<comment type="caution">
    <text evidence="10">The sequence shown here is derived from an EMBL/GenBank/DDBJ whole genome shotgun (WGS) entry which is preliminary data.</text>
</comment>
<sequence>MVRTMGSRKERLLVLGSLEDEEEGSRCMLFSSMVKRITQAWNDLIDFSRKAWKMGGSDPWKIIFSIKMGLALSSLSLLIFGKEPQSEVGNIQNSDLGEYSIFTVIVMFEFNIGATFIKGFNCGLGTFCAAILAFCCAKLSMLAGSLEEVVIVISSFVTGFCGTYLKLYPTMKPYEYGFRVFVLTYCILMVAGNRTREYTQAILTRLLLIALGAGVCLVVNICIYPIWVGEDLHSLVVKNFKGVDTSLEGFAIWEPPHGRYRMFNYPWESYVKVSGALRHCAFMVMALHGCILSEIQINLRVIDARFFTLFAMVSVGRS</sequence>
<keyword evidence="6" id="KW-0406">Ion transport</keyword>
<evidence type="ECO:0000313" key="11">
    <source>
        <dbReference type="Proteomes" id="UP001415857"/>
    </source>
</evidence>
<evidence type="ECO:0000313" key="10">
    <source>
        <dbReference type="EMBL" id="KAK9289755.1"/>
    </source>
</evidence>
<keyword evidence="4 9" id="KW-0812">Transmembrane</keyword>
<feature type="transmembrane region" description="Helical" evidence="9">
    <location>
        <begin position="59"/>
        <end position="79"/>
    </location>
</feature>
<dbReference type="PANTHER" id="PTHR31086">
    <property type="entry name" value="ALUMINUM-ACTIVATED MALATE TRANSPORTER 10"/>
    <property type="match status" value="1"/>
</dbReference>
<evidence type="ECO:0000256" key="6">
    <source>
        <dbReference type="ARBA" id="ARBA00023065"/>
    </source>
</evidence>
<dbReference type="Proteomes" id="UP001415857">
    <property type="component" value="Unassembled WGS sequence"/>
</dbReference>
<dbReference type="Pfam" id="PF11744">
    <property type="entry name" value="ALMT"/>
    <property type="match status" value="1"/>
</dbReference>
<dbReference type="InterPro" id="IPR020966">
    <property type="entry name" value="ALMT"/>
</dbReference>
<comment type="similarity">
    <text evidence="2">Belongs to the aromatic acid exporter (TC 2.A.85) family.</text>
</comment>